<feature type="repeat" description="TPR" evidence="1">
    <location>
        <begin position="120"/>
        <end position="153"/>
    </location>
</feature>
<organism evidence="3 4">
    <name type="scientific">Pyrococcus yayanosii (strain CH1 / JCM 16557)</name>
    <dbReference type="NCBI Taxonomy" id="529709"/>
    <lineage>
        <taxon>Archaea</taxon>
        <taxon>Methanobacteriati</taxon>
        <taxon>Methanobacteriota</taxon>
        <taxon>Thermococci</taxon>
        <taxon>Thermococcales</taxon>
        <taxon>Thermococcaceae</taxon>
        <taxon>Pyrococcus</taxon>
    </lineage>
</organism>
<dbReference type="RefSeq" id="WP_013906357.1">
    <property type="nucleotide sequence ID" value="NC_015680.1"/>
</dbReference>
<dbReference type="Proteomes" id="UP000008386">
    <property type="component" value="Chromosome"/>
</dbReference>
<dbReference type="GeneID" id="10838204"/>
<gene>
    <name evidence="3" type="ordered locus">PYCH_16350</name>
</gene>
<protein>
    <submittedName>
        <fullName evidence="3">Tetratricopeptide repeat domain protein</fullName>
    </submittedName>
</protein>
<dbReference type="AlphaFoldDB" id="F8AH71"/>
<evidence type="ECO:0000313" key="3">
    <source>
        <dbReference type="EMBL" id="AEH25301.1"/>
    </source>
</evidence>
<dbReference type="InterPro" id="IPR011990">
    <property type="entry name" value="TPR-like_helical_dom_sf"/>
</dbReference>
<evidence type="ECO:0000256" key="2">
    <source>
        <dbReference type="SAM" id="Coils"/>
    </source>
</evidence>
<dbReference type="STRING" id="529709.PYCH_16350"/>
<evidence type="ECO:0000313" key="4">
    <source>
        <dbReference type="Proteomes" id="UP000008386"/>
    </source>
</evidence>
<dbReference type="InterPro" id="IPR019734">
    <property type="entry name" value="TPR_rpt"/>
</dbReference>
<keyword evidence="4" id="KW-1185">Reference proteome</keyword>
<evidence type="ECO:0000256" key="1">
    <source>
        <dbReference type="PROSITE-ProRule" id="PRU00339"/>
    </source>
</evidence>
<name>F8AH71_PYRYC</name>
<reference evidence="3 4" key="1">
    <citation type="journal article" date="2011" name="J. Bacteriol.">
        <title>Complete genome sequence of the obligate piezophilic hyperthermophilic archaeon Pyrococcus yayanosii CH1.</title>
        <authorList>
            <person name="Jun X."/>
            <person name="Lupeng L."/>
            <person name="Minjuan X."/>
            <person name="Oger P."/>
            <person name="Fengping W."/>
            <person name="Jebbar M."/>
            <person name="Xiang X."/>
        </authorList>
    </citation>
    <scope>NUCLEOTIDE SEQUENCE [LARGE SCALE GENOMIC DNA]</scope>
    <source>
        <strain evidence="4">CH1 / JCM 16557</strain>
    </source>
</reference>
<keyword evidence="1" id="KW-0802">TPR repeat</keyword>
<dbReference type="HOGENOM" id="CLU_878843_0_0_2"/>
<dbReference type="EMBL" id="CP002779">
    <property type="protein sequence ID" value="AEH25301.1"/>
    <property type="molecule type" value="Genomic_DNA"/>
</dbReference>
<dbReference type="SMART" id="SM00028">
    <property type="entry name" value="TPR"/>
    <property type="match status" value="2"/>
</dbReference>
<dbReference type="PROSITE" id="PS50005">
    <property type="entry name" value="TPR"/>
    <property type="match status" value="1"/>
</dbReference>
<dbReference type="eggNOG" id="arCOG03043">
    <property type="taxonomic scope" value="Archaea"/>
</dbReference>
<sequence length="317" mass="36780">MEELMKAIERGNTKEVARLLYLKADELSDEELREVLEKAEELAKKSEDYELYKLVLYYYAEVFGIDKLEDFEKLAEKDGFEVKFHLADLHFLLGNPEKALEIYRGLIEEEASRGNRENLAKVYYNMALIHEELHEYEKALELLKKAEEILEELGAEEDLLHVKIYEGYVTFELGKVDEAKAMLAALLPRVKTPALRAQLHLAFEEIFEEEDNYEAALQECLYALVESKETEQFEVAFDALIDVVWQLILEDDFELVYRNMPMFAAALPEIKDFFEGIKAIALYKAGKVGREEVTGVLMRVKDRRLLDILEFLGEAEL</sequence>
<accession>F8AH71</accession>
<keyword evidence="2" id="KW-0175">Coiled coil</keyword>
<dbReference type="Pfam" id="PF13424">
    <property type="entry name" value="TPR_12"/>
    <property type="match status" value="1"/>
</dbReference>
<feature type="coiled-coil region" evidence="2">
    <location>
        <begin position="126"/>
        <end position="156"/>
    </location>
</feature>
<dbReference type="Gene3D" id="1.25.40.10">
    <property type="entry name" value="Tetratricopeptide repeat domain"/>
    <property type="match status" value="1"/>
</dbReference>
<proteinExistence type="predicted"/>
<dbReference type="KEGG" id="pya:PYCH_16350"/>
<dbReference type="SUPFAM" id="SSF48452">
    <property type="entry name" value="TPR-like"/>
    <property type="match status" value="1"/>
</dbReference>
<dbReference type="OrthoDB" id="86163at2157"/>